<dbReference type="GO" id="GO:0047498">
    <property type="term" value="F:calcium-dependent phospholipase A2 activity"/>
    <property type="evidence" value="ECO:0007669"/>
    <property type="project" value="Ensembl"/>
</dbReference>
<dbReference type="GO" id="GO:0005509">
    <property type="term" value="F:calcium ion binding"/>
    <property type="evidence" value="ECO:0007669"/>
    <property type="project" value="InterPro"/>
</dbReference>
<dbReference type="GO" id="GO:0042632">
    <property type="term" value="P:cholesterol homeostasis"/>
    <property type="evidence" value="ECO:0007669"/>
    <property type="project" value="Ensembl"/>
</dbReference>
<reference evidence="14" key="2">
    <citation type="submission" date="2025-09" db="UniProtKB">
        <authorList>
            <consortium name="Ensembl"/>
        </authorList>
    </citation>
    <scope>IDENTIFICATION</scope>
</reference>
<keyword evidence="12" id="KW-0378">Hydrolase</keyword>
<dbReference type="GO" id="GO:0007411">
    <property type="term" value="P:axon guidance"/>
    <property type="evidence" value="ECO:0007669"/>
    <property type="project" value="Ensembl"/>
</dbReference>
<dbReference type="GO" id="GO:1990830">
    <property type="term" value="P:cellular response to leukemia inhibitory factor"/>
    <property type="evidence" value="ECO:0007669"/>
    <property type="project" value="Ensembl"/>
</dbReference>
<dbReference type="GO" id="GO:0042116">
    <property type="term" value="P:macrophage activation"/>
    <property type="evidence" value="ECO:0007669"/>
    <property type="project" value="Ensembl"/>
</dbReference>
<comment type="subcellular location">
    <subcellularLocation>
        <location evidence="1 12">Secreted</location>
    </subcellularLocation>
</comment>
<evidence type="ECO:0000256" key="2">
    <source>
        <dbReference type="ARBA" id="ARBA00007056"/>
    </source>
</evidence>
<feature type="binding site" evidence="9">
    <location>
        <position position="121"/>
    </location>
    <ligand>
        <name>Ca(2+)</name>
        <dbReference type="ChEBI" id="CHEBI:29108"/>
    </ligand>
</feature>
<evidence type="ECO:0000256" key="12">
    <source>
        <dbReference type="RuleBase" id="RU361236"/>
    </source>
</evidence>
<dbReference type="GO" id="GO:2000344">
    <property type="term" value="P:positive regulation of acrosome reaction"/>
    <property type="evidence" value="ECO:0007669"/>
    <property type="project" value="Ensembl"/>
</dbReference>
<proteinExistence type="inferred from homology"/>
<feature type="disulfide bond" evidence="10">
    <location>
        <begin position="116"/>
        <end position="171"/>
    </location>
</feature>
<sequence length="197" mass="22061">MKIGLEPSQGALTVGVFHGGLVDPEVQRPFLEAHPVPGHPELPELLPFSTDPQPLTFVYHHHFPASRRSRVHRRGILELAGTVSCAGTRTPIAYMNYGCHCGLGGHGRPRDAIDWCCHRHDCCYSRAEEAGCSPKIERYSWQCVNQSILCGPAENKCQELMCKCDQEIAYCLAGTEYNLRLLFYPQFLCEKDSPKCD</sequence>
<dbReference type="InterPro" id="IPR033113">
    <property type="entry name" value="PLA2_histidine"/>
</dbReference>
<evidence type="ECO:0000313" key="15">
    <source>
        <dbReference type="Proteomes" id="UP000694414"/>
    </source>
</evidence>
<evidence type="ECO:0000256" key="3">
    <source>
        <dbReference type="ARBA" id="ARBA00022525"/>
    </source>
</evidence>
<dbReference type="GO" id="GO:0010884">
    <property type="term" value="P:positive regulation of lipid storage"/>
    <property type="evidence" value="ECO:0007669"/>
    <property type="project" value="Ensembl"/>
</dbReference>
<keyword evidence="15" id="KW-1185">Reference proteome</keyword>
<dbReference type="GO" id="GO:0050728">
    <property type="term" value="P:negative regulation of inflammatory response"/>
    <property type="evidence" value="ECO:0007669"/>
    <property type="project" value="Ensembl"/>
</dbReference>
<comment type="catalytic activity">
    <reaction evidence="7">
        <text>1-hexadecanoyl-2-(9Z,12Z-octadecadienoyl)-sn-glycero-3-phosphoethanolamine + H2O = 1-hexadecanoyl-sn-glycero-3-phosphoethanolamine + (9Z,12Z)-octadecadienoate + H(+)</text>
        <dbReference type="Rhea" id="RHEA:40815"/>
        <dbReference type="ChEBI" id="CHEBI:15377"/>
        <dbReference type="ChEBI" id="CHEBI:15378"/>
        <dbReference type="ChEBI" id="CHEBI:30245"/>
        <dbReference type="ChEBI" id="CHEBI:73004"/>
        <dbReference type="ChEBI" id="CHEBI:73008"/>
    </reaction>
    <physiologicalReaction direction="left-to-right" evidence="7">
        <dbReference type="Rhea" id="RHEA:40816"/>
    </physiologicalReaction>
</comment>
<dbReference type="GO" id="GO:0043030">
    <property type="term" value="P:regulation of macrophage activation"/>
    <property type="evidence" value="ECO:0007669"/>
    <property type="project" value="Ensembl"/>
</dbReference>
<dbReference type="FunFam" id="1.20.90.10:FF:000001">
    <property type="entry name" value="Basic phospholipase A2 homolog"/>
    <property type="match status" value="1"/>
</dbReference>
<dbReference type="EC" id="3.1.1.4" evidence="12"/>
<comment type="catalytic activity">
    <reaction evidence="5">
        <text>a 1,2-diacyl-sn-glycero-3-phosphocholine + H2O = a 1-acyl-sn-glycero-3-phosphocholine + a fatty acid + H(+)</text>
        <dbReference type="Rhea" id="RHEA:15801"/>
        <dbReference type="ChEBI" id="CHEBI:15377"/>
        <dbReference type="ChEBI" id="CHEBI:15378"/>
        <dbReference type="ChEBI" id="CHEBI:28868"/>
        <dbReference type="ChEBI" id="CHEBI:57643"/>
        <dbReference type="ChEBI" id="CHEBI:58168"/>
        <dbReference type="EC" id="3.1.1.4"/>
    </reaction>
    <physiologicalReaction direction="left-to-right" evidence="5">
        <dbReference type="Rhea" id="RHEA:15802"/>
    </physiologicalReaction>
</comment>
<dbReference type="GO" id="GO:0051247">
    <property type="term" value="P:positive regulation of protein metabolic process"/>
    <property type="evidence" value="ECO:0007669"/>
    <property type="project" value="Ensembl"/>
</dbReference>
<reference evidence="14" key="1">
    <citation type="submission" date="2025-08" db="UniProtKB">
        <authorList>
            <consortium name="Ensembl"/>
        </authorList>
    </citation>
    <scope>IDENTIFICATION</scope>
</reference>
<evidence type="ECO:0000256" key="5">
    <source>
        <dbReference type="ARBA" id="ARBA00023422"/>
    </source>
</evidence>
<dbReference type="GO" id="GO:0005615">
    <property type="term" value="C:extracellular space"/>
    <property type="evidence" value="ECO:0007669"/>
    <property type="project" value="Ensembl"/>
</dbReference>
<dbReference type="GO" id="GO:0050482">
    <property type="term" value="P:arachidonate secretion"/>
    <property type="evidence" value="ECO:0007669"/>
    <property type="project" value="InterPro"/>
</dbReference>
<dbReference type="GO" id="GO:0090238">
    <property type="term" value="P:positive regulation of arachidonate secretion"/>
    <property type="evidence" value="ECO:0007669"/>
    <property type="project" value="Ensembl"/>
</dbReference>
<dbReference type="InterPro" id="IPR036444">
    <property type="entry name" value="PLipase_A2_dom_sf"/>
</dbReference>
<dbReference type="InterPro" id="IPR001211">
    <property type="entry name" value="PLA2"/>
</dbReference>
<dbReference type="SMART" id="SM00085">
    <property type="entry name" value="PA2c"/>
    <property type="match status" value="1"/>
</dbReference>
<dbReference type="CDD" id="cd00125">
    <property type="entry name" value="PLA2c"/>
    <property type="match status" value="1"/>
</dbReference>
<protein>
    <recommendedName>
        <fullName evidence="12">Phospholipase A2</fullName>
        <ecNumber evidence="12">3.1.1.4</ecNumber>
    </recommendedName>
</protein>
<dbReference type="Gene3D" id="1.20.90.10">
    <property type="entry name" value="Phospholipase A2 domain"/>
    <property type="match status" value="1"/>
</dbReference>
<dbReference type="GO" id="GO:0051607">
    <property type="term" value="P:defense response to virus"/>
    <property type="evidence" value="ECO:0007669"/>
    <property type="project" value="Ensembl"/>
</dbReference>
<evidence type="ECO:0000313" key="14">
    <source>
        <dbReference type="Ensembl" id="ENSPSMP00000006934.1"/>
    </source>
</evidence>
<dbReference type="GO" id="GO:0002532">
    <property type="term" value="P:production of molecular mediator involved in inflammatory response"/>
    <property type="evidence" value="ECO:0007669"/>
    <property type="project" value="Ensembl"/>
</dbReference>
<organism evidence="14 15">
    <name type="scientific">Prolemur simus</name>
    <name type="common">Greater bamboo lemur</name>
    <name type="synonym">Hapalemur simus</name>
    <dbReference type="NCBI Taxonomy" id="1328070"/>
    <lineage>
        <taxon>Eukaryota</taxon>
        <taxon>Metazoa</taxon>
        <taxon>Chordata</taxon>
        <taxon>Craniata</taxon>
        <taxon>Vertebrata</taxon>
        <taxon>Euteleostomi</taxon>
        <taxon>Mammalia</taxon>
        <taxon>Eutheria</taxon>
        <taxon>Euarchontoglires</taxon>
        <taxon>Primates</taxon>
        <taxon>Strepsirrhini</taxon>
        <taxon>Lemuriformes</taxon>
        <taxon>Lemuridae</taxon>
        <taxon>Prolemur</taxon>
    </lineage>
</organism>
<dbReference type="AlphaFoldDB" id="A0A8C8YUE5"/>
<feature type="active site" evidence="8">
    <location>
        <position position="120"/>
    </location>
</feature>
<feature type="disulfide bond" evidence="10">
    <location>
        <begin position="132"/>
        <end position="157"/>
    </location>
</feature>
<evidence type="ECO:0000256" key="11">
    <source>
        <dbReference type="RuleBase" id="RU003654"/>
    </source>
</evidence>
<dbReference type="GO" id="GO:0046337">
    <property type="term" value="P:phosphatidylethanolamine metabolic process"/>
    <property type="evidence" value="ECO:0007669"/>
    <property type="project" value="Ensembl"/>
</dbReference>
<dbReference type="GO" id="GO:0032308">
    <property type="term" value="P:positive regulation of prostaglandin secretion"/>
    <property type="evidence" value="ECO:0007669"/>
    <property type="project" value="Ensembl"/>
</dbReference>
<accession>A0A8C8YUE5</accession>
<dbReference type="GO" id="GO:0141193">
    <property type="term" value="P:nuclear receptor-mediated signaling pathway"/>
    <property type="evidence" value="ECO:0007669"/>
    <property type="project" value="Ensembl"/>
</dbReference>
<dbReference type="GO" id="GO:0051977">
    <property type="term" value="P:lysophospholipid transport"/>
    <property type="evidence" value="ECO:0007669"/>
    <property type="project" value="Ensembl"/>
</dbReference>
<feature type="binding site" evidence="9">
    <location>
        <position position="104"/>
    </location>
    <ligand>
        <name>Ca(2+)</name>
        <dbReference type="ChEBI" id="CHEBI:29108"/>
    </ligand>
</feature>
<dbReference type="GO" id="GO:0090370">
    <property type="term" value="P:negative regulation of cholesterol efflux"/>
    <property type="evidence" value="ECO:0007669"/>
    <property type="project" value="Ensembl"/>
</dbReference>
<feature type="disulfide bond" evidence="10">
    <location>
        <begin position="101"/>
        <end position="117"/>
    </location>
</feature>
<comment type="similarity">
    <text evidence="2 11">Belongs to the phospholipase A2 family.</text>
</comment>
<dbReference type="GO" id="GO:0043249">
    <property type="term" value="P:erythrocyte maturation"/>
    <property type="evidence" value="ECO:0007669"/>
    <property type="project" value="Ensembl"/>
</dbReference>
<dbReference type="GO" id="GO:0046471">
    <property type="term" value="P:phosphatidylglycerol metabolic process"/>
    <property type="evidence" value="ECO:0007669"/>
    <property type="project" value="Ensembl"/>
</dbReference>
<dbReference type="PROSITE" id="PS00119">
    <property type="entry name" value="PA2_ASP"/>
    <property type="match status" value="1"/>
</dbReference>
<dbReference type="GO" id="GO:0046473">
    <property type="term" value="P:phosphatidic acid metabolic process"/>
    <property type="evidence" value="ECO:0007669"/>
    <property type="project" value="Ensembl"/>
</dbReference>
<name>A0A8C8YUE5_PROSS</name>
<keyword evidence="9 12" id="KW-0106">Calcium</keyword>
<dbReference type="Ensembl" id="ENSPSMT00000008178.1">
    <property type="protein sequence ID" value="ENSPSMP00000006934.1"/>
    <property type="gene ID" value="ENSPSMG00000005191.1"/>
</dbReference>
<keyword evidence="9" id="KW-0479">Metal-binding</keyword>
<dbReference type="Pfam" id="PF00068">
    <property type="entry name" value="Phospholip_A2_1"/>
    <property type="match status" value="1"/>
</dbReference>
<dbReference type="GO" id="GO:0031069">
    <property type="term" value="P:hair follicle morphogenesis"/>
    <property type="evidence" value="ECO:0007669"/>
    <property type="project" value="Ensembl"/>
</dbReference>
<feature type="disulfide bond" evidence="10">
    <location>
        <begin position="150"/>
        <end position="162"/>
    </location>
</feature>
<dbReference type="GO" id="GO:0036335">
    <property type="term" value="P:intestinal stem cell homeostasis"/>
    <property type="evidence" value="ECO:0007669"/>
    <property type="project" value="Ensembl"/>
</dbReference>
<dbReference type="Proteomes" id="UP000694414">
    <property type="component" value="Unplaced"/>
</dbReference>
<dbReference type="GO" id="GO:0034638">
    <property type="term" value="P:phosphatidylcholine catabolic process"/>
    <property type="evidence" value="ECO:0007669"/>
    <property type="project" value="Ensembl"/>
</dbReference>
<feature type="disulfide bond" evidence="10">
    <location>
        <begin position="123"/>
        <end position="164"/>
    </location>
</feature>
<dbReference type="GO" id="GO:0005543">
    <property type="term" value="F:phospholipid binding"/>
    <property type="evidence" value="ECO:0007669"/>
    <property type="project" value="TreeGrafter"/>
</dbReference>
<dbReference type="PANTHER" id="PTHR11716:SF4">
    <property type="entry name" value="GROUP 10 SECRETORY PHOSPHOLIPASE A2"/>
    <property type="match status" value="1"/>
</dbReference>
<feature type="binding site" evidence="9">
    <location>
        <position position="102"/>
    </location>
    <ligand>
        <name>Ca(2+)</name>
        <dbReference type="ChEBI" id="CHEBI:29108"/>
    </ligand>
</feature>
<dbReference type="PANTHER" id="PTHR11716">
    <property type="entry name" value="PHOSPHOLIPASE A2 FAMILY MEMBER"/>
    <property type="match status" value="1"/>
</dbReference>
<feature type="active site" evidence="8">
    <location>
        <position position="165"/>
    </location>
</feature>
<dbReference type="InterPro" id="IPR016090">
    <property type="entry name" value="PLA2-like_dom"/>
</dbReference>
<dbReference type="PRINTS" id="PR00389">
    <property type="entry name" value="PHPHLIPASEA2"/>
</dbReference>
<dbReference type="GO" id="GO:0006658">
    <property type="term" value="P:phosphatidylserine metabolic process"/>
    <property type="evidence" value="ECO:0007669"/>
    <property type="project" value="Ensembl"/>
</dbReference>
<dbReference type="GeneTree" id="ENSGT00940000157803"/>
<evidence type="ECO:0000256" key="9">
    <source>
        <dbReference type="PIRSR" id="PIRSR601211-2"/>
    </source>
</evidence>
<dbReference type="GO" id="GO:0001516">
    <property type="term" value="P:prostaglandin biosynthetic process"/>
    <property type="evidence" value="ECO:0007669"/>
    <property type="project" value="Ensembl"/>
</dbReference>
<dbReference type="GO" id="GO:1900016">
    <property type="term" value="P:negative regulation of cytokine production involved in inflammatory response"/>
    <property type="evidence" value="ECO:0007669"/>
    <property type="project" value="Ensembl"/>
</dbReference>
<feature type="domain" description="Phospholipase A2-like central" evidence="13">
    <location>
        <begin position="75"/>
        <end position="190"/>
    </location>
</feature>
<dbReference type="GO" id="GO:0062234">
    <property type="term" value="P:platelet activating factor catabolic process"/>
    <property type="evidence" value="ECO:0007669"/>
    <property type="project" value="Ensembl"/>
</dbReference>
<dbReference type="GO" id="GO:0003847">
    <property type="term" value="F:1-alkyl-2-acetylglycerophosphocholine esterase activity"/>
    <property type="evidence" value="ECO:0007669"/>
    <property type="project" value="Ensembl"/>
</dbReference>
<dbReference type="PROSITE" id="PS00118">
    <property type="entry name" value="PA2_HIS"/>
    <property type="match status" value="1"/>
</dbReference>
<dbReference type="GO" id="GO:0023019">
    <property type="term" value="P:signal transduction involved in regulation of gene expression"/>
    <property type="evidence" value="ECO:0007669"/>
    <property type="project" value="Ensembl"/>
</dbReference>
<evidence type="ECO:0000256" key="4">
    <source>
        <dbReference type="ARBA" id="ARBA00023157"/>
    </source>
</evidence>
<comment type="cofactor">
    <cofactor evidence="9">
        <name>Ca(2+)</name>
        <dbReference type="ChEBI" id="CHEBI:29108"/>
    </cofactor>
    <text evidence="9">Binds 1 Ca(2+) ion per subunit.</text>
</comment>
<keyword evidence="4 10" id="KW-1015">Disulfide bond</keyword>
<feature type="disulfide bond" evidence="10">
    <location>
        <begin position="99"/>
        <end position="189"/>
    </location>
</feature>
<dbReference type="SUPFAM" id="SSF48619">
    <property type="entry name" value="Phospholipase A2, PLA2"/>
    <property type="match status" value="1"/>
</dbReference>
<feature type="disulfide bond" evidence="10">
    <location>
        <begin position="122"/>
        <end position="196"/>
    </location>
</feature>
<dbReference type="GO" id="GO:0001669">
    <property type="term" value="C:acrosomal vesicle"/>
    <property type="evidence" value="ECO:0007669"/>
    <property type="project" value="Ensembl"/>
</dbReference>
<evidence type="ECO:0000256" key="8">
    <source>
        <dbReference type="PIRSR" id="PIRSR601211-1"/>
    </source>
</evidence>
<dbReference type="InterPro" id="IPR033112">
    <property type="entry name" value="PLA2_Asp_AS"/>
</dbReference>
<evidence type="ECO:0000259" key="13">
    <source>
        <dbReference type="SMART" id="SM00085"/>
    </source>
</evidence>
<evidence type="ECO:0000256" key="7">
    <source>
        <dbReference type="ARBA" id="ARBA00049039"/>
    </source>
</evidence>
<dbReference type="GO" id="GO:0000122">
    <property type="term" value="P:negative regulation of transcription by RNA polymerase II"/>
    <property type="evidence" value="ECO:0007669"/>
    <property type="project" value="Ensembl"/>
</dbReference>
<evidence type="ECO:0000256" key="6">
    <source>
        <dbReference type="ARBA" id="ARBA00048699"/>
    </source>
</evidence>
<comment type="catalytic activity">
    <reaction evidence="6">
        <text>1-hexadecanoyl-2-(9Z-octadecenoyl)-sn-glycero-3-phosphocholine + H2O = 1-hexadecanoyl-sn-glycero-3-phosphocholine + (9Z)-octadecenoate + H(+)</text>
        <dbReference type="Rhea" id="RHEA:38779"/>
        <dbReference type="ChEBI" id="CHEBI:15377"/>
        <dbReference type="ChEBI" id="CHEBI:15378"/>
        <dbReference type="ChEBI" id="CHEBI:30823"/>
        <dbReference type="ChEBI" id="CHEBI:72998"/>
        <dbReference type="ChEBI" id="CHEBI:73001"/>
    </reaction>
    <physiologicalReaction direction="left-to-right" evidence="6">
        <dbReference type="Rhea" id="RHEA:38780"/>
    </physiologicalReaction>
</comment>
<evidence type="ECO:0000256" key="10">
    <source>
        <dbReference type="PIRSR" id="PIRSR601211-3"/>
    </source>
</evidence>
<dbReference type="GO" id="GO:0009566">
    <property type="term" value="P:fertilization"/>
    <property type="evidence" value="ECO:0007669"/>
    <property type="project" value="Ensembl"/>
</dbReference>
<keyword evidence="12" id="KW-0443">Lipid metabolism</keyword>
<gene>
    <name evidence="14" type="primary">PLA2G10</name>
</gene>
<evidence type="ECO:0000256" key="1">
    <source>
        <dbReference type="ARBA" id="ARBA00004613"/>
    </source>
</evidence>
<dbReference type="GO" id="GO:0034374">
    <property type="term" value="P:low-density lipoprotein particle remodeling"/>
    <property type="evidence" value="ECO:0007669"/>
    <property type="project" value="Ensembl"/>
</dbReference>
<keyword evidence="3 12" id="KW-0964">Secreted</keyword>